<dbReference type="Proteomes" id="UP000798662">
    <property type="component" value="Chromosome 1"/>
</dbReference>
<name>A0ACC3BLA1_PYRYE</name>
<protein>
    <submittedName>
        <fullName evidence="1">Uncharacterized protein</fullName>
    </submittedName>
</protein>
<keyword evidence="2" id="KW-1185">Reference proteome</keyword>
<dbReference type="EMBL" id="CM020618">
    <property type="protein sequence ID" value="KAK1858506.1"/>
    <property type="molecule type" value="Genomic_DNA"/>
</dbReference>
<proteinExistence type="predicted"/>
<reference evidence="1" key="1">
    <citation type="submission" date="2019-11" db="EMBL/GenBank/DDBJ databases">
        <title>Nori genome reveals adaptations in red seaweeds to the harsh intertidal environment.</title>
        <authorList>
            <person name="Wang D."/>
            <person name="Mao Y."/>
        </authorList>
    </citation>
    <scope>NUCLEOTIDE SEQUENCE</scope>
    <source>
        <tissue evidence="1">Gametophyte</tissue>
    </source>
</reference>
<evidence type="ECO:0000313" key="2">
    <source>
        <dbReference type="Proteomes" id="UP000798662"/>
    </source>
</evidence>
<accession>A0ACC3BLA1</accession>
<sequence>MTRAWASPGALSAGVRVAVRVGADAGRGVSSPTRERVRRPGRRRACRRWCWFLPCAGRSMARRGADAGACTGVGVAPGGGDADVRRGAVVGLALRACRCVSPRSPWRTVPAGALPSLLMRATSLAALPAVPTLAFAVAPPKGLALACSCHACPVRHRRRCNDGVRGKSGGRCRGPCCASRRAGRCGPYAARGGVALPSAGPRTALWASWRAPPWASPPAAPLASPCVRCLALSCPSTPTRRSATTASSAYGRRCCLACRLFGWATARMGRHCHFPRSFFFFFMLRMVRCRARWGPAARCGGGLRRVVAGWRGCRRRVVGDRLGVAPAAADSAGRLAPSRSALAAGRPWRPRAAPFCRARRCGRLVSAVGTRRRQGPSRSPAPCRRWRRVTVACNGDRPSGGGGVAVRCRRPLPGAAATNGGEGGGPVLVGAAGGGGGKVGGRCARRGRAFWAGRTT</sequence>
<evidence type="ECO:0000313" key="1">
    <source>
        <dbReference type="EMBL" id="KAK1858506.1"/>
    </source>
</evidence>
<gene>
    <name evidence="1" type="ORF">I4F81_001107</name>
</gene>
<organism evidence="1 2">
    <name type="scientific">Pyropia yezoensis</name>
    <name type="common">Susabi-nori</name>
    <name type="synonym">Porphyra yezoensis</name>
    <dbReference type="NCBI Taxonomy" id="2788"/>
    <lineage>
        <taxon>Eukaryota</taxon>
        <taxon>Rhodophyta</taxon>
        <taxon>Bangiophyceae</taxon>
        <taxon>Bangiales</taxon>
        <taxon>Bangiaceae</taxon>
        <taxon>Pyropia</taxon>
    </lineage>
</organism>
<comment type="caution">
    <text evidence="1">The sequence shown here is derived from an EMBL/GenBank/DDBJ whole genome shotgun (WGS) entry which is preliminary data.</text>
</comment>